<organism evidence="1 2">
    <name type="scientific">Pseudoalteromonas marina</name>
    <dbReference type="NCBI Taxonomy" id="267375"/>
    <lineage>
        <taxon>Bacteria</taxon>
        <taxon>Pseudomonadati</taxon>
        <taxon>Pseudomonadota</taxon>
        <taxon>Gammaproteobacteria</taxon>
        <taxon>Alteromonadales</taxon>
        <taxon>Pseudoalteromonadaceae</taxon>
        <taxon>Pseudoalteromonas</taxon>
    </lineage>
</organism>
<reference evidence="1" key="1">
    <citation type="submission" date="2023-07" db="EMBL/GenBank/DDBJ databases">
        <title>Genome content predicts the carbon catabolic preferences of heterotrophic bacteria.</title>
        <authorList>
            <person name="Gralka M."/>
        </authorList>
    </citation>
    <scope>NUCLEOTIDE SEQUENCE</scope>
    <source>
        <strain evidence="1">4G09</strain>
    </source>
</reference>
<sequence>MNNTLEITKAKELITFISKTNYELAPYGDGLFLNQNEALAHVDSNEYDPAIPLNVCFDTKQGENWESASVSFEGNPRHIIDSSMGGNSSKAKSIKDALISFRIAHDETCDHYPIELSLTQAS</sequence>
<dbReference type="EMBL" id="JAUYVT010000020">
    <property type="protein sequence ID" value="MDP2566458.1"/>
    <property type="molecule type" value="Genomic_DNA"/>
</dbReference>
<accession>A0ABT9FI32</accession>
<name>A0ABT9FI32_9GAMM</name>
<comment type="caution">
    <text evidence="1">The sequence shown here is derived from an EMBL/GenBank/DDBJ whole genome shotgun (WGS) entry which is preliminary data.</text>
</comment>
<gene>
    <name evidence="1" type="ORF">Q8W34_17560</name>
</gene>
<dbReference type="Proteomes" id="UP001177212">
    <property type="component" value="Unassembled WGS sequence"/>
</dbReference>
<keyword evidence="2" id="KW-1185">Reference proteome</keyword>
<evidence type="ECO:0000313" key="2">
    <source>
        <dbReference type="Proteomes" id="UP001177212"/>
    </source>
</evidence>
<proteinExistence type="predicted"/>
<evidence type="ECO:0000313" key="1">
    <source>
        <dbReference type="EMBL" id="MDP2566458.1"/>
    </source>
</evidence>
<dbReference type="RefSeq" id="WP_305473091.1">
    <property type="nucleotide sequence ID" value="NZ_JAUYVT010000020.1"/>
</dbReference>
<protein>
    <recommendedName>
        <fullName evidence="3">DUF3085 domain-containing protein</fullName>
    </recommendedName>
</protein>
<evidence type="ECO:0008006" key="3">
    <source>
        <dbReference type="Google" id="ProtNLM"/>
    </source>
</evidence>